<accession>A0ABQ4UHS1</accession>
<evidence type="ECO:0000313" key="2">
    <source>
        <dbReference type="Proteomes" id="UP001055039"/>
    </source>
</evidence>
<gene>
    <name evidence="1" type="ORF">LNAOJCKE_4089</name>
</gene>
<dbReference type="EMBL" id="BPRC01000018">
    <property type="protein sequence ID" value="GJE66865.1"/>
    <property type="molecule type" value="Genomic_DNA"/>
</dbReference>
<reference evidence="1" key="2">
    <citation type="submission" date="2021-08" db="EMBL/GenBank/DDBJ databases">
        <authorList>
            <person name="Tani A."/>
            <person name="Ola A."/>
            <person name="Ogura Y."/>
            <person name="Katsura K."/>
            <person name="Hayashi T."/>
        </authorList>
    </citation>
    <scope>NUCLEOTIDE SEQUENCE</scope>
    <source>
        <strain evidence="1">NBRC 15686</strain>
    </source>
</reference>
<proteinExistence type="predicted"/>
<keyword evidence="2" id="KW-1185">Reference proteome</keyword>
<protein>
    <submittedName>
        <fullName evidence="1">Uncharacterized protein</fullName>
    </submittedName>
</protein>
<reference evidence="1" key="1">
    <citation type="journal article" date="2021" name="Front. Microbiol.">
        <title>Comprehensive Comparative Genomics and Phenotyping of Methylobacterium Species.</title>
        <authorList>
            <person name="Alessa O."/>
            <person name="Ogura Y."/>
            <person name="Fujitani Y."/>
            <person name="Takami H."/>
            <person name="Hayashi T."/>
            <person name="Sahin N."/>
            <person name="Tani A."/>
        </authorList>
    </citation>
    <scope>NUCLEOTIDE SEQUENCE</scope>
    <source>
        <strain evidence="1">NBRC 15686</strain>
    </source>
</reference>
<dbReference type="Proteomes" id="UP001055039">
    <property type="component" value="Unassembled WGS sequence"/>
</dbReference>
<name>A0ABQ4UHS1_9HYPH</name>
<sequence length="339" mass="36095">MARQNQIHGWAANNPVMAGVLTQLIVTKPTLMLGLSAQDSNIQGLFAEAQVRMPWRWPPNPPSHPPAYAFAENALGGDQENLLQNVYNLDYSPANRPPMAAEALVQAYAKPLLLALWLYVVTAKLGLLIGHGPLGLAPGDREKLREGLAHARNVVAESLIPTSDVVLELLGSFGRLMAMFRDGHLPAVEEGIYSPICVHPLHAMPADPALTGSGIVQFALAAGLIGLGLQRGHWFADKADLANPASGAFVLTGRSGPAKVYFAASPQAAICLGVNGLVADNDAVIVHSQMNPPPMHRSPRRPPGRTGLATIREVSVPDLLDGGAEVEDLFNRFREAVAL</sequence>
<evidence type="ECO:0000313" key="1">
    <source>
        <dbReference type="EMBL" id="GJE66865.1"/>
    </source>
</evidence>
<organism evidence="1 2">
    <name type="scientific">Methylorubrum aminovorans</name>
    <dbReference type="NCBI Taxonomy" id="269069"/>
    <lineage>
        <taxon>Bacteria</taxon>
        <taxon>Pseudomonadati</taxon>
        <taxon>Pseudomonadota</taxon>
        <taxon>Alphaproteobacteria</taxon>
        <taxon>Hyphomicrobiales</taxon>
        <taxon>Methylobacteriaceae</taxon>
        <taxon>Methylorubrum</taxon>
    </lineage>
</organism>
<comment type="caution">
    <text evidence="1">The sequence shown here is derived from an EMBL/GenBank/DDBJ whole genome shotgun (WGS) entry which is preliminary data.</text>
</comment>